<evidence type="ECO:0000313" key="4">
    <source>
        <dbReference type="EMBL" id="AUM74348.1"/>
    </source>
</evidence>
<keyword evidence="5" id="KW-1185">Reference proteome</keyword>
<dbReference type="Proteomes" id="UP000234882">
    <property type="component" value="Chromosome"/>
</dbReference>
<evidence type="ECO:0000259" key="3">
    <source>
        <dbReference type="Pfam" id="PF04355"/>
    </source>
</evidence>
<protein>
    <submittedName>
        <fullName evidence="4">Outer membrane protein assembly factor BamE</fullName>
    </submittedName>
</protein>
<gene>
    <name evidence="4" type="ORF">CYR75_08780</name>
</gene>
<proteinExistence type="predicted"/>
<dbReference type="Gene3D" id="3.30.1450.10">
    <property type="match status" value="1"/>
</dbReference>
<accession>A0A2K9MFD3</accession>
<feature type="domain" description="Outer membrane protein assembly factor BamE" evidence="3">
    <location>
        <begin position="27"/>
        <end position="102"/>
    </location>
</feature>
<dbReference type="RefSeq" id="WP_101499694.1">
    <property type="nucleotide sequence ID" value="NZ_CP025583.1"/>
</dbReference>
<dbReference type="AlphaFoldDB" id="A0A2K9MFD3"/>
<dbReference type="EMBL" id="CP025583">
    <property type="protein sequence ID" value="AUM74348.1"/>
    <property type="molecule type" value="Genomic_DNA"/>
</dbReference>
<dbReference type="PROSITE" id="PS51257">
    <property type="entry name" value="PROKAR_LIPOPROTEIN"/>
    <property type="match status" value="1"/>
</dbReference>
<name>A0A2K9MFD3_9RHOB</name>
<sequence length="147" mass="16084">MMMMIRGLLLSLTLFITACTPVYRHHGYVPPDQDLSAIVVGETTQFDVESLVGRPTAKGLLQGSGWYYVGSRWRDFGALPPKEISREVVAVSFAPDGTVSNVERFGLEQGRVVTLSQRVTDSNVVSVGFIRQILGNMGNFSAGQVFD</sequence>
<evidence type="ECO:0000256" key="2">
    <source>
        <dbReference type="ARBA" id="ARBA00023136"/>
    </source>
</evidence>
<dbReference type="GO" id="GO:0019867">
    <property type="term" value="C:outer membrane"/>
    <property type="evidence" value="ECO:0007669"/>
    <property type="project" value="InterPro"/>
</dbReference>
<evidence type="ECO:0000256" key="1">
    <source>
        <dbReference type="ARBA" id="ARBA00022729"/>
    </source>
</evidence>
<dbReference type="InterPro" id="IPR037873">
    <property type="entry name" value="BamE-like"/>
</dbReference>
<dbReference type="KEGG" id="paru:CYR75_08780"/>
<reference evidence="5" key="1">
    <citation type="submission" date="2017-12" db="EMBL/GenBank/DDBJ databases">
        <title>Genomic analysis of Paracoccus sp. CBA4604.</title>
        <authorList>
            <person name="Roh S.W."/>
            <person name="Kim J.Y."/>
            <person name="Kim J.S."/>
        </authorList>
    </citation>
    <scope>NUCLEOTIDE SEQUENCE [LARGE SCALE GENOMIC DNA]</scope>
    <source>
        <strain evidence="5">CBA4604</strain>
    </source>
</reference>
<organism evidence="4 5">
    <name type="scientific">Paracoccus jeotgali</name>
    <dbReference type="NCBI Taxonomy" id="2065379"/>
    <lineage>
        <taxon>Bacteria</taxon>
        <taxon>Pseudomonadati</taxon>
        <taxon>Pseudomonadota</taxon>
        <taxon>Alphaproteobacteria</taxon>
        <taxon>Rhodobacterales</taxon>
        <taxon>Paracoccaceae</taxon>
        <taxon>Paracoccus</taxon>
    </lineage>
</organism>
<dbReference type="Pfam" id="PF04355">
    <property type="entry name" value="BamE"/>
    <property type="match status" value="1"/>
</dbReference>
<dbReference type="OrthoDB" id="7203955at2"/>
<dbReference type="InterPro" id="IPR007450">
    <property type="entry name" value="BamE_dom"/>
</dbReference>
<keyword evidence="2" id="KW-0472">Membrane</keyword>
<evidence type="ECO:0000313" key="5">
    <source>
        <dbReference type="Proteomes" id="UP000234882"/>
    </source>
</evidence>
<keyword evidence="1" id="KW-0732">Signal</keyword>